<feature type="transmembrane region" description="Helical" evidence="7">
    <location>
        <begin position="152"/>
        <end position="174"/>
    </location>
</feature>
<dbReference type="SUPFAM" id="SSF90123">
    <property type="entry name" value="ABC transporter transmembrane region"/>
    <property type="match status" value="1"/>
</dbReference>
<evidence type="ECO:0000259" key="8">
    <source>
        <dbReference type="PROSITE" id="PS50893"/>
    </source>
</evidence>
<dbReference type="SMART" id="SM00382">
    <property type="entry name" value="AAA"/>
    <property type="match status" value="1"/>
</dbReference>
<evidence type="ECO:0000313" key="11">
    <source>
        <dbReference type="Proteomes" id="UP001416858"/>
    </source>
</evidence>
<dbReference type="RefSeq" id="WP_345686976.1">
    <property type="nucleotide sequence ID" value="NZ_BAABRO010000015.1"/>
</dbReference>
<accession>A0ABP9VX32</accession>
<dbReference type="PANTHER" id="PTHR43394">
    <property type="entry name" value="ATP-DEPENDENT PERMEASE MDL1, MITOCHONDRIAL"/>
    <property type="match status" value="1"/>
</dbReference>
<reference evidence="10 11" key="1">
    <citation type="submission" date="2024-02" db="EMBL/GenBank/DDBJ databases">
        <title>Rhodopirellula caenicola NBRC 110016.</title>
        <authorList>
            <person name="Ichikawa N."/>
            <person name="Katano-Makiyama Y."/>
            <person name="Hidaka K."/>
        </authorList>
    </citation>
    <scope>NUCLEOTIDE SEQUENCE [LARGE SCALE GENOMIC DNA]</scope>
    <source>
        <strain evidence="10 11">NBRC 110016</strain>
    </source>
</reference>
<evidence type="ECO:0000256" key="4">
    <source>
        <dbReference type="ARBA" id="ARBA00022840"/>
    </source>
</evidence>
<evidence type="ECO:0000256" key="1">
    <source>
        <dbReference type="ARBA" id="ARBA00004651"/>
    </source>
</evidence>
<dbReference type="InterPro" id="IPR027417">
    <property type="entry name" value="P-loop_NTPase"/>
</dbReference>
<feature type="transmembrane region" description="Helical" evidence="7">
    <location>
        <begin position="180"/>
        <end position="198"/>
    </location>
</feature>
<dbReference type="PANTHER" id="PTHR43394:SF1">
    <property type="entry name" value="ATP-BINDING CASSETTE SUB-FAMILY B MEMBER 10, MITOCHONDRIAL"/>
    <property type="match status" value="1"/>
</dbReference>
<comment type="caution">
    <text evidence="10">The sequence shown here is derived from an EMBL/GenBank/DDBJ whole genome shotgun (WGS) entry which is preliminary data.</text>
</comment>
<proteinExistence type="predicted"/>
<keyword evidence="11" id="KW-1185">Reference proteome</keyword>
<feature type="domain" description="ABC transporter" evidence="8">
    <location>
        <begin position="360"/>
        <end position="594"/>
    </location>
</feature>
<dbReference type="GO" id="GO:0005524">
    <property type="term" value="F:ATP binding"/>
    <property type="evidence" value="ECO:0007669"/>
    <property type="project" value="UniProtKB-KW"/>
</dbReference>
<dbReference type="CDD" id="cd07346">
    <property type="entry name" value="ABC_6TM_exporters"/>
    <property type="match status" value="1"/>
</dbReference>
<dbReference type="PROSITE" id="PS50893">
    <property type="entry name" value="ABC_TRANSPORTER_2"/>
    <property type="match status" value="1"/>
</dbReference>
<dbReference type="PROSITE" id="PS00211">
    <property type="entry name" value="ABC_TRANSPORTER_1"/>
    <property type="match status" value="1"/>
</dbReference>
<keyword evidence="2 7" id="KW-0812">Transmembrane</keyword>
<keyword evidence="4 10" id="KW-0067">ATP-binding</keyword>
<evidence type="ECO:0000256" key="7">
    <source>
        <dbReference type="SAM" id="Phobius"/>
    </source>
</evidence>
<dbReference type="EMBL" id="BAABRO010000015">
    <property type="protein sequence ID" value="GAA5509699.1"/>
    <property type="molecule type" value="Genomic_DNA"/>
</dbReference>
<dbReference type="Pfam" id="PF00664">
    <property type="entry name" value="ABC_membrane"/>
    <property type="match status" value="1"/>
</dbReference>
<dbReference type="PROSITE" id="PS50929">
    <property type="entry name" value="ABC_TM1F"/>
    <property type="match status" value="1"/>
</dbReference>
<dbReference type="InterPro" id="IPR003593">
    <property type="entry name" value="AAA+_ATPase"/>
</dbReference>
<dbReference type="Proteomes" id="UP001416858">
    <property type="component" value="Unassembled WGS sequence"/>
</dbReference>
<sequence>MSNYQVVQRLLKLAWRYRGWCAAMLFLQAVLMGLAVALVQLGGLAIDVIRFYSHDTPNFPTLPFGILFPVHWSPLTQVIAIAVAMTVVAIVRALLNYSYAIISGTLVHRKIVVDLRAEVYAKLQRLSLSFYHNQPAGTIINRVTGDVQATRAFIDGVLIQLSILAMSLVFYLTFMIRIDAMLTLVCLATTPVVWWSSIRFSRIVRPMYDQSRHLFDLLVLRVAESVDGVAVIKSLGRQSAETKSFDRANDDLLNQQQDVFRRVSRFGPSIQLLTQINLVVLLIYGGYLTSIGRLPLGSGLIVFAGLLQQFSNQVGNLSSLTGTIQQSLTGARRVFEVLDAAEEVSQPDDAWLPDSIRGEIHFHNVSFEYVAGNPVLKDISLHIRPGERVAILGAVGQGKSTLLSLLPRFYDPTLGVVEIDGVDVRAWDLKTLRRRVALVLQEPLLLSNTIGANIAFGCPGATREQVRMAARLAAAHDFIEATPDGYDTVLGEYGMSLSGGQRQRLALARALLTDPAILLLDDPVSAIDPETEHEILAALEEASKGRTTLIVAHRLSTLRGADRVIVLDRGEIVQQGTHEELMREPGPYHQVAQSQCR</sequence>
<gene>
    <name evidence="10" type="ORF">Rcae01_05199</name>
</gene>
<dbReference type="InterPro" id="IPR017871">
    <property type="entry name" value="ABC_transporter-like_CS"/>
</dbReference>
<evidence type="ECO:0000256" key="2">
    <source>
        <dbReference type="ARBA" id="ARBA00022692"/>
    </source>
</evidence>
<comment type="subcellular location">
    <subcellularLocation>
        <location evidence="1">Cell membrane</location>
        <topology evidence="1">Multi-pass membrane protein</topology>
    </subcellularLocation>
</comment>
<evidence type="ECO:0000259" key="9">
    <source>
        <dbReference type="PROSITE" id="PS50929"/>
    </source>
</evidence>
<evidence type="ECO:0000256" key="5">
    <source>
        <dbReference type="ARBA" id="ARBA00022989"/>
    </source>
</evidence>
<dbReference type="InterPro" id="IPR036640">
    <property type="entry name" value="ABC1_TM_sf"/>
</dbReference>
<name>A0ABP9VX32_9BACT</name>
<dbReference type="InterPro" id="IPR003439">
    <property type="entry name" value="ABC_transporter-like_ATP-bd"/>
</dbReference>
<feature type="transmembrane region" description="Helical" evidence="7">
    <location>
        <begin position="21"/>
        <end position="52"/>
    </location>
</feature>
<organism evidence="10 11">
    <name type="scientific">Novipirellula caenicola</name>
    <dbReference type="NCBI Taxonomy" id="1536901"/>
    <lineage>
        <taxon>Bacteria</taxon>
        <taxon>Pseudomonadati</taxon>
        <taxon>Planctomycetota</taxon>
        <taxon>Planctomycetia</taxon>
        <taxon>Pirellulales</taxon>
        <taxon>Pirellulaceae</taxon>
        <taxon>Novipirellula</taxon>
    </lineage>
</organism>
<dbReference type="Gene3D" id="1.20.1560.10">
    <property type="entry name" value="ABC transporter type 1, transmembrane domain"/>
    <property type="match status" value="1"/>
</dbReference>
<evidence type="ECO:0000256" key="6">
    <source>
        <dbReference type="ARBA" id="ARBA00023136"/>
    </source>
</evidence>
<dbReference type="SUPFAM" id="SSF52540">
    <property type="entry name" value="P-loop containing nucleoside triphosphate hydrolases"/>
    <property type="match status" value="1"/>
</dbReference>
<keyword evidence="6 7" id="KW-0472">Membrane</keyword>
<protein>
    <submittedName>
        <fullName evidence="10">ABC transporter ATP-binding protein TM_0288</fullName>
    </submittedName>
</protein>
<evidence type="ECO:0000313" key="10">
    <source>
        <dbReference type="EMBL" id="GAA5509699.1"/>
    </source>
</evidence>
<evidence type="ECO:0000256" key="3">
    <source>
        <dbReference type="ARBA" id="ARBA00022741"/>
    </source>
</evidence>
<keyword evidence="3" id="KW-0547">Nucleotide-binding</keyword>
<feature type="transmembrane region" description="Helical" evidence="7">
    <location>
        <begin position="270"/>
        <end position="288"/>
    </location>
</feature>
<dbReference type="Gene3D" id="3.40.50.300">
    <property type="entry name" value="P-loop containing nucleotide triphosphate hydrolases"/>
    <property type="match status" value="1"/>
</dbReference>
<feature type="transmembrane region" description="Helical" evidence="7">
    <location>
        <begin position="72"/>
        <end position="95"/>
    </location>
</feature>
<dbReference type="Pfam" id="PF00005">
    <property type="entry name" value="ABC_tran"/>
    <property type="match status" value="1"/>
</dbReference>
<dbReference type="InterPro" id="IPR039421">
    <property type="entry name" value="Type_1_exporter"/>
</dbReference>
<feature type="domain" description="ABC transmembrane type-1" evidence="9">
    <location>
        <begin position="22"/>
        <end position="326"/>
    </location>
</feature>
<keyword evidence="5 7" id="KW-1133">Transmembrane helix</keyword>
<dbReference type="InterPro" id="IPR011527">
    <property type="entry name" value="ABC1_TM_dom"/>
</dbReference>